<organism evidence="5 6">
    <name type="scientific">Stenotrophomonas maltophilia</name>
    <name type="common">Pseudomonas maltophilia</name>
    <name type="synonym">Xanthomonas maltophilia</name>
    <dbReference type="NCBI Taxonomy" id="40324"/>
    <lineage>
        <taxon>Bacteria</taxon>
        <taxon>Pseudomonadati</taxon>
        <taxon>Pseudomonadota</taxon>
        <taxon>Gammaproteobacteria</taxon>
        <taxon>Lysobacterales</taxon>
        <taxon>Lysobacteraceae</taxon>
        <taxon>Stenotrophomonas</taxon>
        <taxon>Stenotrophomonas maltophilia group</taxon>
    </lineage>
</organism>
<sequence>MATAPVLDSFDRAILDLLQRDNTLPQREIAEAVHLSTPAVQRRIKRLQDSGVIAANVAVIDAAKIGRPLTIIVEVRVISELRERVAPFKRRVQDDPAVQQCYSITGDGDFLLLLSAASMEEYEAITERLFGGDDNIERFRTSVALGTLKRSFEVPLAPVLWPRFCSA</sequence>
<dbReference type="Pfam" id="PF01037">
    <property type="entry name" value="AsnC_trans_reg"/>
    <property type="match status" value="1"/>
</dbReference>
<evidence type="ECO:0000313" key="5">
    <source>
        <dbReference type="EMBL" id="QNG79261.1"/>
    </source>
</evidence>
<dbReference type="Gene3D" id="1.10.10.10">
    <property type="entry name" value="Winged helix-like DNA-binding domain superfamily/Winged helix DNA-binding domain"/>
    <property type="match status" value="1"/>
</dbReference>
<dbReference type="SMART" id="SM00344">
    <property type="entry name" value="HTH_ASNC"/>
    <property type="match status" value="1"/>
</dbReference>
<dbReference type="PANTHER" id="PTHR30154:SF34">
    <property type="entry name" value="TRANSCRIPTIONAL REGULATOR AZLB"/>
    <property type="match status" value="1"/>
</dbReference>
<dbReference type="Proteomes" id="UP000515598">
    <property type="component" value="Chromosome"/>
</dbReference>
<dbReference type="InterPro" id="IPR036390">
    <property type="entry name" value="WH_DNA-bd_sf"/>
</dbReference>
<keyword evidence="3" id="KW-0804">Transcription</keyword>
<feature type="domain" description="HTH asnC-type" evidence="4">
    <location>
        <begin position="7"/>
        <end position="68"/>
    </location>
</feature>
<evidence type="ECO:0000256" key="1">
    <source>
        <dbReference type="ARBA" id="ARBA00023015"/>
    </source>
</evidence>
<dbReference type="InterPro" id="IPR019887">
    <property type="entry name" value="Tscrpt_reg_AsnC/Lrp_C"/>
</dbReference>
<dbReference type="InterPro" id="IPR036388">
    <property type="entry name" value="WH-like_DNA-bd_sf"/>
</dbReference>
<evidence type="ECO:0000256" key="2">
    <source>
        <dbReference type="ARBA" id="ARBA00023125"/>
    </source>
</evidence>
<dbReference type="SUPFAM" id="SSF46785">
    <property type="entry name" value="Winged helix' DNA-binding domain"/>
    <property type="match status" value="1"/>
</dbReference>
<protein>
    <submittedName>
        <fullName evidence="5">Lrp/AsnC family transcriptional regulator</fullName>
    </submittedName>
</protein>
<dbReference type="PROSITE" id="PS50956">
    <property type="entry name" value="HTH_ASNC_2"/>
    <property type="match status" value="1"/>
</dbReference>
<dbReference type="SUPFAM" id="SSF54909">
    <property type="entry name" value="Dimeric alpha+beta barrel"/>
    <property type="match status" value="1"/>
</dbReference>
<evidence type="ECO:0000313" key="6">
    <source>
        <dbReference type="Proteomes" id="UP000515598"/>
    </source>
</evidence>
<dbReference type="EMBL" id="CP060025">
    <property type="protein sequence ID" value="QNG79261.1"/>
    <property type="molecule type" value="Genomic_DNA"/>
</dbReference>
<dbReference type="PRINTS" id="PR00033">
    <property type="entry name" value="HTHASNC"/>
</dbReference>
<dbReference type="InterPro" id="IPR019888">
    <property type="entry name" value="Tscrpt_reg_AsnC-like"/>
</dbReference>
<dbReference type="GO" id="GO:0043200">
    <property type="term" value="P:response to amino acid"/>
    <property type="evidence" value="ECO:0007669"/>
    <property type="project" value="TreeGrafter"/>
</dbReference>
<proteinExistence type="predicted"/>
<keyword evidence="2" id="KW-0238">DNA-binding</keyword>
<dbReference type="Gene3D" id="3.30.70.920">
    <property type="match status" value="1"/>
</dbReference>
<gene>
    <name evidence="5" type="ORF">GPNADHDJ_03494</name>
</gene>
<keyword evidence="1" id="KW-0805">Transcription regulation</keyword>
<dbReference type="InterPro" id="IPR011008">
    <property type="entry name" value="Dimeric_a/b-barrel"/>
</dbReference>
<accession>A0AAX1IG43</accession>
<dbReference type="RefSeq" id="WP_154351419.1">
    <property type="nucleotide sequence ID" value="NZ_CP040433.1"/>
</dbReference>
<evidence type="ECO:0000256" key="3">
    <source>
        <dbReference type="ARBA" id="ARBA00023163"/>
    </source>
</evidence>
<dbReference type="InterPro" id="IPR000485">
    <property type="entry name" value="AsnC-type_HTH_dom"/>
</dbReference>
<name>A0AAX1IG43_STEMA</name>
<evidence type="ECO:0000259" key="4">
    <source>
        <dbReference type="PROSITE" id="PS50956"/>
    </source>
</evidence>
<dbReference type="AlphaFoldDB" id="A0AAX1IG43"/>
<dbReference type="GO" id="GO:0005829">
    <property type="term" value="C:cytosol"/>
    <property type="evidence" value="ECO:0007669"/>
    <property type="project" value="TreeGrafter"/>
</dbReference>
<reference evidence="5 6" key="1">
    <citation type="submission" date="2020-08" db="EMBL/GenBank/DDBJ databases">
        <title>Phenotypic and transcriptomic analysis of seven clinical Stenotrophomonas maltophilia isolates identify a small set of shared and commonly regulated genes involved in biofilm lifestyle.</title>
        <authorList>
            <person name="Alio I."/>
            <person name="Gudzuhn M."/>
            <person name="Streit W."/>
        </authorList>
    </citation>
    <scope>NUCLEOTIDE SEQUENCE [LARGE SCALE GENOMIC DNA]</scope>
    <source>
        <strain evidence="5 6">UHH_SKK55</strain>
    </source>
</reference>
<dbReference type="GO" id="GO:0043565">
    <property type="term" value="F:sequence-specific DNA binding"/>
    <property type="evidence" value="ECO:0007669"/>
    <property type="project" value="InterPro"/>
</dbReference>
<dbReference type="Pfam" id="PF13412">
    <property type="entry name" value="HTH_24"/>
    <property type="match status" value="1"/>
</dbReference>
<dbReference type="PANTHER" id="PTHR30154">
    <property type="entry name" value="LEUCINE-RESPONSIVE REGULATORY PROTEIN"/>
    <property type="match status" value="1"/>
</dbReference>
<dbReference type="InterPro" id="IPR011991">
    <property type="entry name" value="ArsR-like_HTH"/>
</dbReference>
<dbReference type="GO" id="GO:0006355">
    <property type="term" value="P:regulation of DNA-templated transcription"/>
    <property type="evidence" value="ECO:0007669"/>
    <property type="project" value="UniProtKB-ARBA"/>
</dbReference>
<dbReference type="CDD" id="cd00090">
    <property type="entry name" value="HTH_ARSR"/>
    <property type="match status" value="1"/>
</dbReference>